<evidence type="ECO:0000256" key="1">
    <source>
        <dbReference type="ARBA" id="ARBA00012513"/>
    </source>
</evidence>
<evidence type="ECO:0000256" key="4">
    <source>
        <dbReference type="ARBA" id="ARBA00022741"/>
    </source>
</evidence>
<dbReference type="SUPFAM" id="SSF56112">
    <property type="entry name" value="Protein kinase-like (PK-like)"/>
    <property type="match status" value="1"/>
</dbReference>
<keyword evidence="2" id="KW-0723">Serine/threonine-protein kinase</keyword>
<keyword evidence="4" id="KW-0547">Nucleotide-binding</keyword>
<gene>
    <name evidence="12" type="ORF">BDV96DRAFT_690572</name>
</gene>
<protein>
    <recommendedName>
        <fullName evidence="1">non-specific serine/threonine protein kinase</fullName>
        <ecNumber evidence="1">2.7.11.1</ecNumber>
    </recommendedName>
</protein>
<dbReference type="GO" id="GO:0005524">
    <property type="term" value="F:ATP binding"/>
    <property type="evidence" value="ECO:0007669"/>
    <property type="project" value="UniProtKB-KW"/>
</dbReference>
<dbReference type="PROSITE" id="PS50011">
    <property type="entry name" value="PROTEIN_KINASE_DOM"/>
    <property type="match status" value="1"/>
</dbReference>
<feature type="compositionally biased region" description="Polar residues" evidence="9">
    <location>
        <begin position="525"/>
        <end position="553"/>
    </location>
</feature>
<name>A0A6A5YWK3_9PLEO</name>
<comment type="catalytic activity">
    <reaction evidence="8">
        <text>L-seryl-[protein] + ATP = O-phospho-L-seryl-[protein] + ADP + H(+)</text>
        <dbReference type="Rhea" id="RHEA:17989"/>
        <dbReference type="Rhea" id="RHEA-COMP:9863"/>
        <dbReference type="Rhea" id="RHEA-COMP:11604"/>
        <dbReference type="ChEBI" id="CHEBI:15378"/>
        <dbReference type="ChEBI" id="CHEBI:29999"/>
        <dbReference type="ChEBI" id="CHEBI:30616"/>
        <dbReference type="ChEBI" id="CHEBI:83421"/>
        <dbReference type="ChEBI" id="CHEBI:456216"/>
        <dbReference type="EC" id="2.7.11.1"/>
    </reaction>
</comment>
<sequence length="823" mass="92773">MATYGSTRSEELQARLSTFFIDIDGESREAYTDSAIDEIAQLLDLLGEPAQAAKHPRTYIVLRTTGHLSLLEELLQQGFKDTWFPVEARSLPPSFTPPIRSAFAKAQTLVLTKTLDFEHGRHCHFPHDEPLPFEIKSRLGSGGFSQVDKVQSRISFRYYALKRMRRRKAFGNDTKEGFRMFLSEVQIVKSVEHEHIVKFVGSYTDRNYLGILLSPVADMDLSVYLNELCSKIGEEEKSDSQRNTLVIGMSSSLRAFFGCLTAALAFLHENRIRHKDIKPQNVLIAQGTVLFTDFGLSRHFAEGQGSITSGYTAATPRYSPPEVVAYSSRNTSSDIWSLGCVFLEMAAALLGENIEAIKNYFHEQGSKEPHYSTNPSACDLYVERMEGRCSPADRRPWNLVGRMLRVDRTTRPAAAILLRDLTDLDTGEHLETTFCGNCCVPGADSESHDSLVDELDELTVLPKSQSLSKGRYERHGGPSVTKQVAGLSDDGLWPEDSSKASRLESRNERILSSPESIAGRDSKVEPQSQRAFYSYSSVPPSANRSSNQNFNSHSNRRIASPQSPGFSRPEIEQGLIDSAPDSSFHYIKQDETYQGGTNSPMSHTTFGESIPIPPVRLFGAPLVKAIEAYGVYVTLNDLLVGKVPNIIRLCCEKLRASTTMAHYIEYIFGDTYGIRPSASLRKLFQSGDGVSLQDLNSYNDWEVVTVLREYLCALPEPLIPLRQVEKMRVTRNRLSMFRGKKAFLIRRIELLLEIPHEDLFVLLYLLQLFEEGWYIAEEFYRIVFGPDDQHPDRKVDEGILLHLVQNYELVLGVFRRQGRFKHS</sequence>
<evidence type="ECO:0000259" key="10">
    <source>
        <dbReference type="PROSITE" id="PS50011"/>
    </source>
</evidence>
<accession>A0A6A5YWK3</accession>
<dbReference type="SUPFAM" id="SSF48350">
    <property type="entry name" value="GTPase activation domain, GAP"/>
    <property type="match status" value="1"/>
</dbReference>
<evidence type="ECO:0000259" key="11">
    <source>
        <dbReference type="PROSITE" id="PS50238"/>
    </source>
</evidence>
<organism evidence="12 13">
    <name type="scientific">Lophiotrema nucula</name>
    <dbReference type="NCBI Taxonomy" id="690887"/>
    <lineage>
        <taxon>Eukaryota</taxon>
        <taxon>Fungi</taxon>
        <taxon>Dikarya</taxon>
        <taxon>Ascomycota</taxon>
        <taxon>Pezizomycotina</taxon>
        <taxon>Dothideomycetes</taxon>
        <taxon>Pleosporomycetidae</taxon>
        <taxon>Pleosporales</taxon>
        <taxon>Lophiotremataceae</taxon>
        <taxon>Lophiotrema</taxon>
    </lineage>
</organism>
<dbReference type="Gene3D" id="1.10.510.10">
    <property type="entry name" value="Transferase(Phosphotransferase) domain 1"/>
    <property type="match status" value="1"/>
</dbReference>
<dbReference type="InterPro" id="IPR008271">
    <property type="entry name" value="Ser/Thr_kinase_AS"/>
</dbReference>
<feature type="region of interest" description="Disordered" evidence="9">
    <location>
        <begin position="465"/>
        <end position="570"/>
    </location>
</feature>
<dbReference type="Gene3D" id="3.30.200.20">
    <property type="entry name" value="Phosphorylase Kinase, domain 1"/>
    <property type="match status" value="1"/>
</dbReference>
<keyword evidence="6" id="KW-0067">ATP-binding</keyword>
<keyword evidence="13" id="KW-1185">Reference proteome</keyword>
<keyword evidence="3" id="KW-0808">Transferase</keyword>
<feature type="compositionally biased region" description="Basic and acidic residues" evidence="9">
    <location>
        <begin position="496"/>
        <end position="509"/>
    </location>
</feature>
<dbReference type="Pfam" id="PF00069">
    <property type="entry name" value="Pkinase"/>
    <property type="match status" value="1"/>
</dbReference>
<dbReference type="EC" id="2.7.11.1" evidence="1"/>
<dbReference type="Proteomes" id="UP000799770">
    <property type="component" value="Unassembled WGS sequence"/>
</dbReference>
<dbReference type="GO" id="GO:0004674">
    <property type="term" value="F:protein serine/threonine kinase activity"/>
    <property type="evidence" value="ECO:0007669"/>
    <property type="project" value="UniProtKB-KW"/>
</dbReference>
<dbReference type="InterPro" id="IPR050660">
    <property type="entry name" value="NEK_Ser/Thr_kinase"/>
</dbReference>
<dbReference type="PROSITE" id="PS50238">
    <property type="entry name" value="RHOGAP"/>
    <property type="match status" value="1"/>
</dbReference>
<dbReference type="PROSITE" id="PS00108">
    <property type="entry name" value="PROTEIN_KINASE_ST"/>
    <property type="match status" value="1"/>
</dbReference>
<evidence type="ECO:0000256" key="5">
    <source>
        <dbReference type="ARBA" id="ARBA00022777"/>
    </source>
</evidence>
<evidence type="ECO:0000256" key="6">
    <source>
        <dbReference type="ARBA" id="ARBA00022840"/>
    </source>
</evidence>
<dbReference type="PANTHER" id="PTHR43671:SF98">
    <property type="entry name" value="SERINE_THREONINE-PROTEIN KINASE NEK11"/>
    <property type="match status" value="1"/>
</dbReference>
<dbReference type="Gene3D" id="1.10.555.10">
    <property type="entry name" value="Rho GTPase activation protein"/>
    <property type="match status" value="1"/>
</dbReference>
<evidence type="ECO:0000256" key="8">
    <source>
        <dbReference type="ARBA" id="ARBA00048679"/>
    </source>
</evidence>
<dbReference type="GO" id="GO:0005634">
    <property type="term" value="C:nucleus"/>
    <property type="evidence" value="ECO:0007669"/>
    <property type="project" value="TreeGrafter"/>
</dbReference>
<evidence type="ECO:0000313" key="12">
    <source>
        <dbReference type="EMBL" id="KAF2111164.1"/>
    </source>
</evidence>
<dbReference type="EMBL" id="ML977335">
    <property type="protein sequence ID" value="KAF2111164.1"/>
    <property type="molecule type" value="Genomic_DNA"/>
</dbReference>
<dbReference type="InterPro" id="IPR000719">
    <property type="entry name" value="Prot_kinase_dom"/>
</dbReference>
<evidence type="ECO:0000256" key="9">
    <source>
        <dbReference type="SAM" id="MobiDB-lite"/>
    </source>
</evidence>
<dbReference type="CDD" id="cd00180">
    <property type="entry name" value="PKc"/>
    <property type="match status" value="1"/>
</dbReference>
<dbReference type="PANTHER" id="PTHR43671">
    <property type="entry name" value="SERINE/THREONINE-PROTEIN KINASE NEK"/>
    <property type="match status" value="1"/>
</dbReference>
<feature type="domain" description="Protein kinase" evidence="10">
    <location>
        <begin position="133"/>
        <end position="424"/>
    </location>
</feature>
<dbReference type="GO" id="GO:0007165">
    <property type="term" value="P:signal transduction"/>
    <property type="evidence" value="ECO:0007669"/>
    <property type="project" value="InterPro"/>
</dbReference>
<dbReference type="InterPro" id="IPR008936">
    <property type="entry name" value="Rho_GTPase_activation_prot"/>
</dbReference>
<evidence type="ECO:0000313" key="13">
    <source>
        <dbReference type="Proteomes" id="UP000799770"/>
    </source>
</evidence>
<dbReference type="InterPro" id="IPR011009">
    <property type="entry name" value="Kinase-like_dom_sf"/>
</dbReference>
<dbReference type="SMART" id="SM00220">
    <property type="entry name" value="S_TKc"/>
    <property type="match status" value="1"/>
</dbReference>
<evidence type="ECO:0000256" key="3">
    <source>
        <dbReference type="ARBA" id="ARBA00022679"/>
    </source>
</evidence>
<proteinExistence type="predicted"/>
<dbReference type="AlphaFoldDB" id="A0A6A5YWK3"/>
<keyword evidence="5 12" id="KW-0418">Kinase</keyword>
<reference evidence="12" key="1">
    <citation type="journal article" date="2020" name="Stud. Mycol.">
        <title>101 Dothideomycetes genomes: a test case for predicting lifestyles and emergence of pathogens.</title>
        <authorList>
            <person name="Haridas S."/>
            <person name="Albert R."/>
            <person name="Binder M."/>
            <person name="Bloem J."/>
            <person name="Labutti K."/>
            <person name="Salamov A."/>
            <person name="Andreopoulos B."/>
            <person name="Baker S."/>
            <person name="Barry K."/>
            <person name="Bills G."/>
            <person name="Bluhm B."/>
            <person name="Cannon C."/>
            <person name="Castanera R."/>
            <person name="Culley D."/>
            <person name="Daum C."/>
            <person name="Ezra D."/>
            <person name="Gonzalez J."/>
            <person name="Henrissat B."/>
            <person name="Kuo A."/>
            <person name="Liang C."/>
            <person name="Lipzen A."/>
            <person name="Lutzoni F."/>
            <person name="Magnuson J."/>
            <person name="Mondo S."/>
            <person name="Nolan M."/>
            <person name="Ohm R."/>
            <person name="Pangilinan J."/>
            <person name="Park H.-J."/>
            <person name="Ramirez L."/>
            <person name="Alfaro M."/>
            <person name="Sun H."/>
            <person name="Tritt A."/>
            <person name="Yoshinaga Y."/>
            <person name="Zwiers L.-H."/>
            <person name="Turgeon B."/>
            <person name="Goodwin S."/>
            <person name="Spatafora J."/>
            <person name="Crous P."/>
            <person name="Grigoriev I."/>
        </authorList>
    </citation>
    <scope>NUCLEOTIDE SEQUENCE</scope>
    <source>
        <strain evidence="12">CBS 627.86</strain>
    </source>
</reference>
<evidence type="ECO:0000256" key="7">
    <source>
        <dbReference type="ARBA" id="ARBA00047899"/>
    </source>
</evidence>
<dbReference type="InterPro" id="IPR000198">
    <property type="entry name" value="RhoGAP_dom"/>
</dbReference>
<dbReference type="OrthoDB" id="4062651at2759"/>
<feature type="domain" description="Rho-GAP" evidence="11">
    <location>
        <begin position="633"/>
        <end position="823"/>
    </location>
</feature>
<comment type="catalytic activity">
    <reaction evidence="7">
        <text>L-threonyl-[protein] + ATP = O-phospho-L-threonyl-[protein] + ADP + H(+)</text>
        <dbReference type="Rhea" id="RHEA:46608"/>
        <dbReference type="Rhea" id="RHEA-COMP:11060"/>
        <dbReference type="Rhea" id="RHEA-COMP:11605"/>
        <dbReference type="ChEBI" id="CHEBI:15378"/>
        <dbReference type="ChEBI" id="CHEBI:30013"/>
        <dbReference type="ChEBI" id="CHEBI:30616"/>
        <dbReference type="ChEBI" id="CHEBI:61977"/>
        <dbReference type="ChEBI" id="CHEBI:456216"/>
        <dbReference type="EC" id="2.7.11.1"/>
    </reaction>
</comment>
<evidence type="ECO:0000256" key="2">
    <source>
        <dbReference type="ARBA" id="ARBA00022527"/>
    </source>
</evidence>